<name>A0AAW8DU76_9BURK</name>
<dbReference type="Gene3D" id="1.10.3730.10">
    <property type="entry name" value="ProC C-terminal domain-like"/>
    <property type="match status" value="1"/>
</dbReference>
<dbReference type="Pfam" id="PF03807">
    <property type="entry name" value="F420_oxidored"/>
    <property type="match status" value="1"/>
</dbReference>
<evidence type="ECO:0000256" key="3">
    <source>
        <dbReference type="ARBA" id="ARBA00023002"/>
    </source>
</evidence>
<gene>
    <name evidence="4" type="primary">proC</name>
    <name evidence="9" type="ORF">J2W25_001807</name>
</gene>
<evidence type="ECO:0000313" key="10">
    <source>
        <dbReference type="Proteomes" id="UP001244295"/>
    </source>
</evidence>
<feature type="domain" description="Pyrroline-5-carboxylate reductase dimerisation" evidence="8">
    <location>
        <begin position="169"/>
        <end position="270"/>
    </location>
</feature>
<dbReference type="RefSeq" id="WP_307636370.1">
    <property type="nucleotide sequence ID" value="NZ_JAUSRR010000003.1"/>
</dbReference>
<comment type="catalytic activity">
    <reaction evidence="4">
        <text>L-proline + NADP(+) = (S)-1-pyrroline-5-carboxylate + NADPH + 2 H(+)</text>
        <dbReference type="Rhea" id="RHEA:14109"/>
        <dbReference type="ChEBI" id="CHEBI:15378"/>
        <dbReference type="ChEBI" id="CHEBI:17388"/>
        <dbReference type="ChEBI" id="CHEBI:57783"/>
        <dbReference type="ChEBI" id="CHEBI:58349"/>
        <dbReference type="ChEBI" id="CHEBI:60039"/>
        <dbReference type="EC" id="1.5.1.2"/>
    </reaction>
</comment>
<dbReference type="InterPro" id="IPR008927">
    <property type="entry name" value="6-PGluconate_DH-like_C_sf"/>
</dbReference>
<dbReference type="InterPro" id="IPR029036">
    <property type="entry name" value="P5CR_dimer"/>
</dbReference>
<sequence>MNSEFSKAQAGSYAFIGGGQMATALISGLIRAGLPPRAIVVFDPDAAQQERLHASLGVDVGGRVDDRLAGAEVVVWAVKPQVLRQAVQQASAHLRAPLHISIAAGIRCVELSGWLASARVIRAMPNTSALVGASVTGLTAAPEAAAADRRVAQDVLATTGHCFWVESDERLNAVTAVSGSGPAYVFHFLEAFQAAAQAVGFDEVTARELVLKTVAGAVQQAQSGDPFGTLRERVTSRHGTTEAALAQLDAARTAQALKDAVAAACTRAEALSTEFAQQA</sequence>
<reference evidence="9" key="1">
    <citation type="submission" date="2023-07" db="EMBL/GenBank/DDBJ databases">
        <title>Sorghum-associated microbial communities from plants grown in Nebraska, USA.</title>
        <authorList>
            <person name="Schachtman D."/>
        </authorList>
    </citation>
    <scope>NUCLEOTIDE SEQUENCE</scope>
    <source>
        <strain evidence="9">DS2795</strain>
    </source>
</reference>
<keyword evidence="4" id="KW-0641">Proline biosynthesis</keyword>
<dbReference type="NCBIfam" id="TIGR00112">
    <property type="entry name" value="proC"/>
    <property type="match status" value="1"/>
</dbReference>
<dbReference type="PANTHER" id="PTHR11645">
    <property type="entry name" value="PYRROLINE-5-CARBOXYLATE REDUCTASE"/>
    <property type="match status" value="1"/>
</dbReference>
<dbReference type="Gene3D" id="3.40.50.720">
    <property type="entry name" value="NAD(P)-binding Rossmann-like Domain"/>
    <property type="match status" value="1"/>
</dbReference>
<feature type="domain" description="Pyrroline-5-carboxylate reductase catalytic N-terminal" evidence="7">
    <location>
        <begin position="13"/>
        <end position="105"/>
    </location>
</feature>
<dbReference type="GO" id="GO:0004735">
    <property type="term" value="F:pyrroline-5-carboxylate reductase activity"/>
    <property type="evidence" value="ECO:0007669"/>
    <property type="project" value="UniProtKB-UniRule"/>
</dbReference>
<evidence type="ECO:0000259" key="7">
    <source>
        <dbReference type="Pfam" id="PF03807"/>
    </source>
</evidence>
<comment type="similarity">
    <text evidence="1 4">Belongs to the pyrroline-5-carboxylate reductase family.</text>
</comment>
<evidence type="ECO:0000256" key="6">
    <source>
        <dbReference type="PIRSR" id="PIRSR000193-1"/>
    </source>
</evidence>
<dbReference type="InterPro" id="IPR028939">
    <property type="entry name" value="P5C_Rdtase_cat_N"/>
</dbReference>
<dbReference type="PIRSF" id="PIRSF000193">
    <property type="entry name" value="Pyrrol-5-carb_rd"/>
    <property type="match status" value="1"/>
</dbReference>
<evidence type="ECO:0000259" key="8">
    <source>
        <dbReference type="Pfam" id="PF14748"/>
    </source>
</evidence>
<evidence type="ECO:0000256" key="1">
    <source>
        <dbReference type="ARBA" id="ARBA00005525"/>
    </source>
</evidence>
<dbReference type="PANTHER" id="PTHR11645:SF0">
    <property type="entry name" value="PYRROLINE-5-CARBOXYLATE REDUCTASE 3"/>
    <property type="match status" value="1"/>
</dbReference>
<evidence type="ECO:0000313" key="9">
    <source>
        <dbReference type="EMBL" id="MDP9922786.1"/>
    </source>
</evidence>
<dbReference type="SUPFAM" id="SSF48179">
    <property type="entry name" value="6-phosphogluconate dehydrogenase C-terminal domain-like"/>
    <property type="match status" value="1"/>
</dbReference>
<dbReference type="SUPFAM" id="SSF51735">
    <property type="entry name" value="NAD(P)-binding Rossmann-fold domains"/>
    <property type="match status" value="1"/>
</dbReference>
<dbReference type="HAMAP" id="MF_01925">
    <property type="entry name" value="P5C_reductase"/>
    <property type="match status" value="1"/>
</dbReference>
<dbReference type="GO" id="GO:0005737">
    <property type="term" value="C:cytoplasm"/>
    <property type="evidence" value="ECO:0007669"/>
    <property type="project" value="UniProtKB-SubCell"/>
</dbReference>
<feature type="binding site" evidence="6">
    <location>
        <begin position="16"/>
        <end position="21"/>
    </location>
    <ligand>
        <name>NADP(+)</name>
        <dbReference type="ChEBI" id="CHEBI:58349"/>
    </ligand>
</feature>
<dbReference type="Proteomes" id="UP001244295">
    <property type="component" value="Unassembled WGS sequence"/>
</dbReference>
<feature type="binding site" evidence="6">
    <location>
        <begin position="77"/>
        <end position="80"/>
    </location>
    <ligand>
        <name>NADP(+)</name>
        <dbReference type="ChEBI" id="CHEBI:58349"/>
    </ligand>
</feature>
<keyword evidence="4" id="KW-0028">Amino-acid biosynthesis</keyword>
<evidence type="ECO:0000256" key="2">
    <source>
        <dbReference type="ARBA" id="ARBA00022857"/>
    </source>
</evidence>
<protein>
    <recommendedName>
        <fullName evidence="4 5">Pyrroline-5-carboxylate reductase</fullName>
        <shortName evidence="4">P5C reductase</shortName>
        <shortName evidence="4">P5CR</shortName>
        <ecNumber evidence="4 5">1.5.1.2</ecNumber>
    </recommendedName>
    <alternativeName>
        <fullName evidence="4">PCA reductase</fullName>
    </alternativeName>
</protein>
<keyword evidence="3 4" id="KW-0560">Oxidoreductase</keyword>
<keyword evidence="2 4" id="KW-0521">NADP</keyword>
<comment type="pathway">
    <text evidence="4">Amino-acid biosynthesis; L-proline biosynthesis; L-proline from L-glutamate 5-semialdehyde: step 1/1.</text>
</comment>
<evidence type="ECO:0000256" key="5">
    <source>
        <dbReference type="NCBIfam" id="TIGR00112"/>
    </source>
</evidence>
<dbReference type="EMBL" id="JAUSRR010000003">
    <property type="protein sequence ID" value="MDP9922786.1"/>
    <property type="molecule type" value="Genomic_DNA"/>
</dbReference>
<accession>A0AAW8DU76</accession>
<comment type="caution">
    <text evidence="9">The sequence shown here is derived from an EMBL/GenBank/DDBJ whole genome shotgun (WGS) entry which is preliminary data.</text>
</comment>
<organism evidence="9 10">
    <name type="scientific">Variovorax boronicumulans</name>
    <dbReference type="NCBI Taxonomy" id="436515"/>
    <lineage>
        <taxon>Bacteria</taxon>
        <taxon>Pseudomonadati</taxon>
        <taxon>Pseudomonadota</taxon>
        <taxon>Betaproteobacteria</taxon>
        <taxon>Burkholderiales</taxon>
        <taxon>Comamonadaceae</taxon>
        <taxon>Variovorax</taxon>
    </lineage>
</organism>
<dbReference type="Pfam" id="PF14748">
    <property type="entry name" value="P5CR_dimer"/>
    <property type="match status" value="1"/>
</dbReference>
<proteinExistence type="inferred from homology"/>
<keyword evidence="4" id="KW-0963">Cytoplasm</keyword>
<dbReference type="GO" id="GO:0055129">
    <property type="term" value="P:L-proline biosynthetic process"/>
    <property type="evidence" value="ECO:0007669"/>
    <property type="project" value="UniProtKB-UniRule"/>
</dbReference>
<evidence type="ECO:0000256" key="4">
    <source>
        <dbReference type="HAMAP-Rule" id="MF_01925"/>
    </source>
</evidence>
<dbReference type="AlphaFoldDB" id="A0AAW8DU76"/>
<comment type="subcellular location">
    <subcellularLocation>
        <location evidence="4">Cytoplasm</location>
    </subcellularLocation>
</comment>
<dbReference type="InterPro" id="IPR036291">
    <property type="entry name" value="NAD(P)-bd_dom_sf"/>
</dbReference>
<dbReference type="EC" id="1.5.1.2" evidence="4 5"/>
<comment type="function">
    <text evidence="4">Catalyzes the reduction of 1-pyrroline-5-carboxylate (PCA) to L-proline.</text>
</comment>
<comment type="catalytic activity">
    <reaction evidence="4">
        <text>L-proline + NAD(+) = (S)-1-pyrroline-5-carboxylate + NADH + 2 H(+)</text>
        <dbReference type="Rhea" id="RHEA:14105"/>
        <dbReference type="ChEBI" id="CHEBI:15378"/>
        <dbReference type="ChEBI" id="CHEBI:17388"/>
        <dbReference type="ChEBI" id="CHEBI:57540"/>
        <dbReference type="ChEBI" id="CHEBI:57945"/>
        <dbReference type="ChEBI" id="CHEBI:60039"/>
        <dbReference type="EC" id="1.5.1.2"/>
    </reaction>
</comment>
<dbReference type="InterPro" id="IPR000304">
    <property type="entry name" value="Pyrroline-COOH_reductase"/>
</dbReference>
<dbReference type="FunFam" id="1.10.3730.10:FF:000001">
    <property type="entry name" value="Pyrroline-5-carboxylate reductase"/>
    <property type="match status" value="1"/>
</dbReference>